<dbReference type="Proteomes" id="UP001497623">
    <property type="component" value="Unassembled WGS sequence"/>
</dbReference>
<proteinExistence type="inferred from homology"/>
<dbReference type="InterPro" id="IPR019329">
    <property type="entry name" value="NADH_UbQ_OxRdtase_ESSS_su"/>
</dbReference>
<evidence type="ECO:0000256" key="1">
    <source>
        <dbReference type="ARBA" id="ARBA00003195"/>
    </source>
</evidence>
<dbReference type="AlphaFoldDB" id="A0AAV2RWW3"/>
<comment type="subunit">
    <text evidence="16">Complex I is composed of 45 different subunits. Interacts with BCAP31.</text>
</comment>
<keyword evidence="6" id="KW-0679">Respiratory chain</keyword>
<dbReference type="Pfam" id="PF10183">
    <property type="entry name" value="ESSS"/>
    <property type="match status" value="1"/>
</dbReference>
<name>A0AAV2RWW3_MEGNR</name>
<evidence type="ECO:0000256" key="11">
    <source>
        <dbReference type="ARBA" id="ARBA00022989"/>
    </source>
</evidence>
<dbReference type="PANTHER" id="PTHR13327">
    <property type="entry name" value="NADH-UBIQUINONE OXIDOREDUCTASE ESSS SUBUNIT, MITOCHONDRIAL PRECURSOR"/>
    <property type="match status" value="1"/>
</dbReference>
<evidence type="ECO:0000256" key="15">
    <source>
        <dbReference type="ARBA" id="ARBA00031387"/>
    </source>
</evidence>
<sequence>GKMAALARLGSRALRLPVYRPSVCIRVAGVSTSKKNKDAVTLDETVVEKAKLEDVIPAVSKNWVSWGFSYASEEEDNTMMHMTFFASVTLCLVVTGFVWTYLPDYKMGDWAQREAFLELRRREAEGLPLIDPNIVPVDAFELPEDDELGETEIII</sequence>
<comment type="function">
    <text evidence="1">Accessory subunit of the mitochondrial membrane respiratory chain NADH dehydrogenase (Complex I), that is believed not to be involved in catalysis. Complex I functions in the transfer of electrons from NADH to the respiratory chain. The immediate electron acceptor for the enzyme is believed to be ubiquinone.</text>
</comment>
<feature type="non-terminal residue" evidence="18">
    <location>
        <position position="1"/>
    </location>
</feature>
<keyword evidence="13 17" id="KW-0472">Membrane</keyword>
<reference evidence="18 19" key="1">
    <citation type="submission" date="2024-05" db="EMBL/GenBank/DDBJ databases">
        <authorList>
            <person name="Wallberg A."/>
        </authorList>
    </citation>
    <scope>NUCLEOTIDE SEQUENCE [LARGE SCALE GENOMIC DNA]</scope>
</reference>
<evidence type="ECO:0000256" key="13">
    <source>
        <dbReference type="ARBA" id="ARBA00023136"/>
    </source>
</evidence>
<keyword evidence="5" id="KW-0813">Transport</keyword>
<dbReference type="PANTHER" id="PTHR13327:SF0">
    <property type="entry name" value="NADH DEHYDROGENASE [UBIQUINONE] 1 BETA SUBCOMPLEX SUBUNIT 11, MITOCHONDRIAL"/>
    <property type="match status" value="1"/>
</dbReference>
<evidence type="ECO:0000256" key="8">
    <source>
        <dbReference type="ARBA" id="ARBA00022792"/>
    </source>
</evidence>
<keyword evidence="12" id="KW-0496">Mitochondrion</keyword>
<evidence type="ECO:0000256" key="16">
    <source>
        <dbReference type="ARBA" id="ARBA00046528"/>
    </source>
</evidence>
<feature type="transmembrane region" description="Helical" evidence="17">
    <location>
        <begin position="82"/>
        <end position="102"/>
    </location>
</feature>
<keyword evidence="8" id="KW-0999">Mitochondrion inner membrane</keyword>
<evidence type="ECO:0000256" key="2">
    <source>
        <dbReference type="ARBA" id="ARBA00004434"/>
    </source>
</evidence>
<evidence type="ECO:0000313" key="18">
    <source>
        <dbReference type="EMBL" id="CAL4143526.1"/>
    </source>
</evidence>
<dbReference type="GO" id="GO:0005743">
    <property type="term" value="C:mitochondrial inner membrane"/>
    <property type="evidence" value="ECO:0007669"/>
    <property type="project" value="UniProtKB-SubCell"/>
</dbReference>
<dbReference type="EMBL" id="CAXKWB010033687">
    <property type="protein sequence ID" value="CAL4143526.1"/>
    <property type="molecule type" value="Genomic_DNA"/>
</dbReference>
<comment type="subcellular location">
    <subcellularLocation>
        <location evidence="2">Mitochondrion inner membrane</location>
        <topology evidence="2">Single-pass membrane protein</topology>
    </subcellularLocation>
</comment>
<keyword evidence="7 17" id="KW-0812">Transmembrane</keyword>
<keyword evidence="19" id="KW-1185">Reference proteome</keyword>
<accession>A0AAV2RWW3</accession>
<comment type="caution">
    <text evidence="18">The sequence shown here is derived from an EMBL/GenBank/DDBJ whole genome shotgun (WGS) entry which is preliminary data.</text>
</comment>
<keyword evidence="9" id="KW-0809">Transit peptide</keyword>
<evidence type="ECO:0000313" key="19">
    <source>
        <dbReference type="Proteomes" id="UP001497623"/>
    </source>
</evidence>
<evidence type="ECO:0000256" key="10">
    <source>
        <dbReference type="ARBA" id="ARBA00022982"/>
    </source>
</evidence>
<comment type="similarity">
    <text evidence="3">Belongs to the complex I NDUFB11 subunit family.</text>
</comment>
<evidence type="ECO:0000256" key="3">
    <source>
        <dbReference type="ARBA" id="ARBA00008915"/>
    </source>
</evidence>
<protein>
    <recommendedName>
        <fullName evidence="4">NADH dehydrogenase [ubiquinone] 1 beta subcomplex subunit 11, mitochondrial</fullName>
    </recommendedName>
    <alternativeName>
        <fullName evidence="15">Complex I-ESSS</fullName>
    </alternativeName>
    <alternativeName>
        <fullName evidence="14">NADH-ubiquinone oxidoreductase ESSS subunit</fullName>
    </alternativeName>
</protein>
<evidence type="ECO:0000256" key="12">
    <source>
        <dbReference type="ARBA" id="ARBA00023128"/>
    </source>
</evidence>
<evidence type="ECO:0000256" key="6">
    <source>
        <dbReference type="ARBA" id="ARBA00022660"/>
    </source>
</evidence>
<organism evidence="18 19">
    <name type="scientific">Meganyctiphanes norvegica</name>
    <name type="common">Northern krill</name>
    <name type="synonym">Thysanopoda norvegica</name>
    <dbReference type="NCBI Taxonomy" id="48144"/>
    <lineage>
        <taxon>Eukaryota</taxon>
        <taxon>Metazoa</taxon>
        <taxon>Ecdysozoa</taxon>
        <taxon>Arthropoda</taxon>
        <taxon>Crustacea</taxon>
        <taxon>Multicrustacea</taxon>
        <taxon>Malacostraca</taxon>
        <taxon>Eumalacostraca</taxon>
        <taxon>Eucarida</taxon>
        <taxon>Euphausiacea</taxon>
        <taxon>Euphausiidae</taxon>
        <taxon>Meganyctiphanes</taxon>
    </lineage>
</organism>
<evidence type="ECO:0000256" key="7">
    <source>
        <dbReference type="ARBA" id="ARBA00022692"/>
    </source>
</evidence>
<evidence type="ECO:0000256" key="17">
    <source>
        <dbReference type="SAM" id="Phobius"/>
    </source>
</evidence>
<evidence type="ECO:0000256" key="5">
    <source>
        <dbReference type="ARBA" id="ARBA00022448"/>
    </source>
</evidence>
<keyword evidence="10" id="KW-0249">Electron transport</keyword>
<evidence type="ECO:0000256" key="14">
    <source>
        <dbReference type="ARBA" id="ARBA00030753"/>
    </source>
</evidence>
<gene>
    <name evidence="18" type="ORF">MNOR_LOCUS29298</name>
</gene>
<keyword evidence="11 17" id="KW-1133">Transmembrane helix</keyword>
<evidence type="ECO:0000256" key="9">
    <source>
        <dbReference type="ARBA" id="ARBA00022946"/>
    </source>
</evidence>
<evidence type="ECO:0000256" key="4">
    <source>
        <dbReference type="ARBA" id="ARBA00018632"/>
    </source>
</evidence>